<feature type="transmembrane region" description="Helical" evidence="12">
    <location>
        <begin position="273"/>
        <end position="291"/>
    </location>
</feature>
<dbReference type="GO" id="GO:0008528">
    <property type="term" value="F:G protein-coupled peptide receptor activity"/>
    <property type="evidence" value="ECO:0007669"/>
    <property type="project" value="UniProtKB-ARBA"/>
</dbReference>
<evidence type="ECO:0000256" key="2">
    <source>
        <dbReference type="ARBA" id="ARBA00005314"/>
    </source>
</evidence>
<organism evidence="15 16">
    <name type="scientific">Drosophila pseudoobscura pseudoobscura</name>
    <name type="common">Fruit fly</name>
    <dbReference type="NCBI Taxonomy" id="46245"/>
    <lineage>
        <taxon>Eukaryota</taxon>
        <taxon>Metazoa</taxon>
        <taxon>Ecdysozoa</taxon>
        <taxon>Arthropoda</taxon>
        <taxon>Hexapoda</taxon>
        <taxon>Insecta</taxon>
        <taxon>Pterygota</taxon>
        <taxon>Neoptera</taxon>
        <taxon>Endopterygota</taxon>
        <taxon>Diptera</taxon>
        <taxon>Brachycera</taxon>
        <taxon>Muscomorpha</taxon>
        <taxon>Ephydroidea</taxon>
        <taxon>Drosophilidae</taxon>
        <taxon>Drosophila</taxon>
        <taxon>Sophophora</taxon>
    </lineage>
</organism>
<dbReference type="InterPro" id="IPR001879">
    <property type="entry name" value="GPCR_2_extracellular_dom"/>
</dbReference>
<dbReference type="GO" id="GO:0007626">
    <property type="term" value="P:locomotory behavior"/>
    <property type="evidence" value="ECO:0007669"/>
    <property type="project" value="UniProtKB-ARBA"/>
</dbReference>
<keyword evidence="8 16" id="KW-0675">Receptor</keyword>
<gene>
    <name evidence="16 17 18" type="primary">Pdfr</name>
</gene>
<comment type="similarity">
    <text evidence="2">Belongs to the G-protein coupled receptor 2 family.</text>
</comment>
<keyword evidence="4 12" id="KW-0812">Transmembrane</keyword>
<evidence type="ECO:0000256" key="10">
    <source>
        <dbReference type="ARBA" id="ARBA00023224"/>
    </source>
</evidence>
<dbReference type="RefSeq" id="XP_015042348.2">
    <property type="nucleotide sequence ID" value="XM_015186862.2"/>
</dbReference>
<dbReference type="GO" id="GO:0040011">
    <property type="term" value="P:locomotion"/>
    <property type="evidence" value="ECO:0007669"/>
    <property type="project" value="UniProtKB-ARBA"/>
</dbReference>
<evidence type="ECO:0000256" key="4">
    <source>
        <dbReference type="ARBA" id="ARBA00022692"/>
    </source>
</evidence>
<dbReference type="InterPro" id="IPR050332">
    <property type="entry name" value="GPCR_2"/>
</dbReference>
<evidence type="ECO:0000256" key="1">
    <source>
        <dbReference type="ARBA" id="ARBA00004651"/>
    </source>
</evidence>
<keyword evidence="15" id="KW-1185">Reference proteome</keyword>
<feature type="transmembrane region" description="Helical" evidence="12">
    <location>
        <begin position="335"/>
        <end position="355"/>
    </location>
</feature>
<feature type="transmembrane region" description="Helical" evidence="12">
    <location>
        <begin position="241"/>
        <end position="261"/>
    </location>
</feature>
<dbReference type="GO" id="GO:0007166">
    <property type="term" value="P:cell surface receptor signaling pathway"/>
    <property type="evidence" value="ECO:0007669"/>
    <property type="project" value="InterPro"/>
</dbReference>
<evidence type="ECO:0000313" key="16">
    <source>
        <dbReference type="RefSeq" id="XP_015042348.2"/>
    </source>
</evidence>
<evidence type="ECO:0000259" key="13">
    <source>
        <dbReference type="PROSITE" id="PS50227"/>
    </source>
</evidence>
<dbReference type="GO" id="GO:0007189">
    <property type="term" value="P:adenylate cyclase-activating G protein-coupled receptor signaling pathway"/>
    <property type="evidence" value="ECO:0007669"/>
    <property type="project" value="UniProtKB-ARBA"/>
</dbReference>
<evidence type="ECO:0000313" key="18">
    <source>
        <dbReference type="RefSeq" id="XP_033238275.1"/>
    </source>
</evidence>
<keyword evidence="5 12" id="KW-1133">Transmembrane helix</keyword>
<feature type="domain" description="G-protein coupled receptors family 2 profile 1" evidence="13">
    <location>
        <begin position="122"/>
        <end position="213"/>
    </location>
</feature>
<feature type="transmembrane region" description="Helical" evidence="12">
    <location>
        <begin position="412"/>
        <end position="430"/>
    </location>
</feature>
<evidence type="ECO:0000256" key="9">
    <source>
        <dbReference type="ARBA" id="ARBA00023180"/>
    </source>
</evidence>
<evidence type="ECO:0000256" key="12">
    <source>
        <dbReference type="SAM" id="Phobius"/>
    </source>
</evidence>
<dbReference type="RefSeq" id="XP_015042350.2">
    <property type="nucleotide sequence ID" value="XM_015186864.2"/>
</dbReference>
<dbReference type="RefSeq" id="XP_033238275.1">
    <property type="nucleotide sequence ID" value="XM_033382384.1"/>
</dbReference>
<reference evidence="16 17" key="1">
    <citation type="submission" date="2025-04" db="UniProtKB">
        <authorList>
            <consortium name="RefSeq"/>
        </authorList>
    </citation>
    <scope>IDENTIFICATION</scope>
    <source>
        <strain evidence="16 17">MV-25-SWS-2005</strain>
        <tissue evidence="16 17">Whole body</tissue>
    </source>
</reference>
<evidence type="ECO:0000259" key="14">
    <source>
        <dbReference type="PROSITE" id="PS50261"/>
    </source>
</evidence>
<dbReference type="FunFam" id="4.10.1240.10:FF:000029">
    <property type="entry name" value="PDF receptor isoform X3"/>
    <property type="match status" value="1"/>
</dbReference>
<dbReference type="InterPro" id="IPR000832">
    <property type="entry name" value="GPCR_2_secretin-like"/>
</dbReference>
<evidence type="ECO:0000256" key="3">
    <source>
        <dbReference type="ARBA" id="ARBA00022475"/>
    </source>
</evidence>
<dbReference type="Pfam" id="PF00002">
    <property type="entry name" value="7tm_2"/>
    <property type="match status" value="1"/>
</dbReference>
<dbReference type="PROSITE" id="PS00649">
    <property type="entry name" value="G_PROTEIN_RECEP_F2_1"/>
    <property type="match status" value="1"/>
</dbReference>
<dbReference type="InterPro" id="IPR017983">
    <property type="entry name" value="GPCR_2_secretin-like_CS"/>
</dbReference>
<dbReference type="Gene3D" id="4.10.1240.10">
    <property type="entry name" value="GPCR, family 2, extracellular hormone receptor domain"/>
    <property type="match status" value="1"/>
</dbReference>
<dbReference type="CDD" id="cd15261">
    <property type="entry name" value="7tmB1_PDFR"/>
    <property type="match status" value="1"/>
</dbReference>
<feature type="compositionally biased region" description="Basic and acidic residues" evidence="11">
    <location>
        <begin position="600"/>
        <end position="611"/>
    </location>
</feature>
<dbReference type="AlphaFoldDB" id="A0A6I8VJ13"/>
<comment type="subcellular location">
    <subcellularLocation>
        <location evidence="1">Cell membrane</location>
        <topology evidence="1">Multi-pass membrane protein</topology>
    </subcellularLocation>
</comment>
<dbReference type="Gene3D" id="1.20.1070.10">
    <property type="entry name" value="Rhodopsin 7-helix transmembrane proteins"/>
    <property type="match status" value="1"/>
</dbReference>
<keyword evidence="7 12" id="KW-0472">Membrane</keyword>
<feature type="transmembrane region" description="Helical" evidence="12">
    <location>
        <begin position="481"/>
        <end position="501"/>
    </location>
</feature>
<dbReference type="GO" id="GO:0055080">
    <property type="term" value="P:monoatomic cation homeostasis"/>
    <property type="evidence" value="ECO:0007669"/>
    <property type="project" value="UniProtKB-ARBA"/>
</dbReference>
<evidence type="ECO:0000313" key="17">
    <source>
        <dbReference type="RefSeq" id="XP_015042350.2"/>
    </source>
</evidence>
<dbReference type="PANTHER" id="PTHR45620:SF17">
    <property type="entry name" value="PDF RECEPTOR"/>
    <property type="match status" value="1"/>
</dbReference>
<evidence type="ECO:0000256" key="8">
    <source>
        <dbReference type="ARBA" id="ARBA00023170"/>
    </source>
</evidence>
<dbReference type="Pfam" id="PF02793">
    <property type="entry name" value="HRM"/>
    <property type="match status" value="1"/>
</dbReference>
<dbReference type="InterPro" id="IPR036445">
    <property type="entry name" value="GPCR_2_extracell_dom_sf"/>
</dbReference>
<dbReference type="SMART" id="SM00008">
    <property type="entry name" value="HormR"/>
    <property type="match status" value="1"/>
</dbReference>
<name>A0A6I8VJ13_DROPS</name>
<dbReference type="PRINTS" id="PR00249">
    <property type="entry name" value="GPCRSECRETIN"/>
</dbReference>
<keyword evidence="9" id="KW-0325">Glycoprotein</keyword>
<sequence length="764" mass="83933">MTDQPSTDETGGGVATHFFARLMRLTGVSLSSAAAAAASNSMPEPTTSSLMTTESPTTAAAELAPSYLIDRVTQVARIALEVTTTASEVLAEALPEVDTSFANGTIHGNLTLAAAAAANYENCSAIFANYTQPEAGIYCNFTWDTLTCWPPTPAGVMARMHCPAGFHGVDPRKFAIRKCELDGRWGTRPDTTNMTAEAIAAGWTDYGPCYRPEVIRLMQQMGSKDIDLYIEIARHTRTLEIVGLCLSLLALLVSLVIFCSFRSLRNNRTRIHKNLFVAMVLQVLIRLTIYLDQFQRGSKSSGSSSNSSSSLSAIENTPYLCEASYVLLEYARTAMFMWMFIEGLYLHNMVTVAVFQGQFPLKFFSRLGWCVPILMTTVWARCTVMYMDTSMGECLWNYNLTPYYWILEGPRLAVILLNFCFLVNIIRVLVMKLRQSQASDIEQTRKAVRAAIVLLPLLGITNLLHQWPVLKSATNFAVWSYGTHFLTSFQGFFIALIYCFLNGEVRACLLKSLSNQLSLRGHPEWAPKRPSMYSGAYNTAPDTDAVGQQPVADTQAATGGLRTSPINRRQNTSASIVMIHEPNHRQRLVQRNHNNNNQESPRRQRGERTDDENRIGIAAGAGVEAEVVVVQDSVGGAVGRKRETRIHAGTKWMISGLCFRGQKNKRVMPPKASHVAQQIFMTSQLPTSAMALAIVTVSASPTVKETGTETAPNTDAKTACHTLSASPVVAQIHTAPGTPEASKLSIISEARTKRTPRHLHANTA</sequence>
<dbReference type="PANTHER" id="PTHR45620">
    <property type="entry name" value="PDF RECEPTOR-LIKE PROTEIN-RELATED"/>
    <property type="match status" value="1"/>
</dbReference>
<dbReference type="PROSITE" id="PS00650">
    <property type="entry name" value="G_PROTEIN_RECEP_F2_2"/>
    <property type="match status" value="1"/>
</dbReference>
<feature type="transmembrane region" description="Helical" evidence="12">
    <location>
        <begin position="367"/>
        <end position="387"/>
    </location>
</feature>
<dbReference type="GO" id="GO:0005886">
    <property type="term" value="C:plasma membrane"/>
    <property type="evidence" value="ECO:0007669"/>
    <property type="project" value="UniProtKB-SubCell"/>
</dbReference>
<evidence type="ECO:0000256" key="7">
    <source>
        <dbReference type="ARBA" id="ARBA00023136"/>
    </source>
</evidence>
<feature type="domain" description="G-protein coupled receptors family 2 profile 2" evidence="14">
    <location>
        <begin position="236"/>
        <end position="502"/>
    </location>
</feature>
<evidence type="ECO:0000256" key="5">
    <source>
        <dbReference type="ARBA" id="ARBA00022989"/>
    </source>
</evidence>
<accession>A0A6I8VJ13</accession>
<keyword evidence="6" id="KW-0297">G-protein coupled receptor</keyword>
<protein>
    <submittedName>
        <fullName evidence="16 17">PDF receptor isoform X1</fullName>
    </submittedName>
</protein>
<dbReference type="GO" id="GO:0098771">
    <property type="term" value="P:inorganic ion homeostasis"/>
    <property type="evidence" value="ECO:0007669"/>
    <property type="project" value="UniProtKB-ARBA"/>
</dbReference>
<keyword evidence="10" id="KW-0807">Transducer</keyword>
<evidence type="ECO:0000313" key="15">
    <source>
        <dbReference type="Proteomes" id="UP000001819"/>
    </source>
</evidence>
<proteinExistence type="inferred from homology"/>
<dbReference type="PROSITE" id="PS50261">
    <property type="entry name" value="G_PROTEIN_RECEP_F2_4"/>
    <property type="match status" value="1"/>
</dbReference>
<evidence type="ECO:0000256" key="11">
    <source>
        <dbReference type="SAM" id="MobiDB-lite"/>
    </source>
</evidence>
<evidence type="ECO:0000256" key="6">
    <source>
        <dbReference type="ARBA" id="ARBA00023040"/>
    </source>
</evidence>
<feature type="region of interest" description="Disordered" evidence="11">
    <location>
        <begin position="580"/>
        <end position="611"/>
    </location>
</feature>
<feature type="transmembrane region" description="Helical" evidence="12">
    <location>
        <begin position="450"/>
        <end position="469"/>
    </location>
</feature>
<dbReference type="PROSITE" id="PS50227">
    <property type="entry name" value="G_PROTEIN_RECEP_F2_3"/>
    <property type="match status" value="1"/>
</dbReference>
<dbReference type="SUPFAM" id="SSF111418">
    <property type="entry name" value="Hormone receptor domain"/>
    <property type="match status" value="1"/>
</dbReference>
<dbReference type="InterPro" id="IPR017981">
    <property type="entry name" value="GPCR_2-like_7TM"/>
</dbReference>
<dbReference type="Proteomes" id="UP000001819">
    <property type="component" value="Chromosome X"/>
</dbReference>
<keyword evidence="3" id="KW-1003">Cell membrane</keyword>